<dbReference type="InterPro" id="IPR013839">
    <property type="entry name" value="DNAligase_adenylation"/>
</dbReference>
<dbReference type="Gene3D" id="6.20.10.30">
    <property type="match status" value="1"/>
</dbReference>
<dbReference type="EMBL" id="JALAAR010000009">
    <property type="protein sequence ID" value="MEH8017976.1"/>
    <property type="molecule type" value="Genomic_DNA"/>
</dbReference>
<evidence type="ECO:0000256" key="7">
    <source>
        <dbReference type="ARBA" id="ARBA00022842"/>
    </source>
</evidence>
<keyword evidence="5 11" id="KW-0227">DNA damage</keyword>
<gene>
    <name evidence="11 15" type="primary">ligA</name>
    <name evidence="15" type="ORF">MN202_12065</name>
</gene>
<dbReference type="Pfam" id="PF03120">
    <property type="entry name" value="OB_DNA_ligase"/>
    <property type="match status" value="1"/>
</dbReference>
<evidence type="ECO:0000256" key="8">
    <source>
        <dbReference type="ARBA" id="ARBA00023027"/>
    </source>
</evidence>
<keyword evidence="7 11" id="KW-0460">Magnesium</keyword>
<evidence type="ECO:0000256" key="13">
    <source>
        <dbReference type="SAM" id="Coils"/>
    </source>
</evidence>
<evidence type="ECO:0000256" key="4">
    <source>
        <dbReference type="ARBA" id="ARBA00022723"/>
    </source>
</evidence>
<dbReference type="SMART" id="SM00532">
    <property type="entry name" value="LIGANc"/>
    <property type="match status" value="1"/>
</dbReference>
<dbReference type="Gene3D" id="2.40.50.140">
    <property type="entry name" value="Nucleic acid-binding proteins"/>
    <property type="match status" value="1"/>
</dbReference>
<feature type="binding site" evidence="11">
    <location>
        <position position="318"/>
    </location>
    <ligand>
        <name>NAD(+)</name>
        <dbReference type="ChEBI" id="CHEBI:57540"/>
    </ligand>
</feature>
<feature type="binding site" evidence="11">
    <location>
        <position position="294"/>
    </location>
    <ligand>
        <name>NAD(+)</name>
        <dbReference type="ChEBI" id="CHEBI:57540"/>
    </ligand>
</feature>
<dbReference type="PANTHER" id="PTHR23389">
    <property type="entry name" value="CHROMOSOME TRANSMISSION FIDELITY FACTOR 18"/>
    <property type="match status" value="1"/>
</dbReference>
<proteinExistence type="inferred from homology"/>
<keyword evidence="9 11" id="KW-0234">DNA repair</keyword>
<dbReference type="CDD" id="cd00114">
    <property type="entry name" value="LIGANc"/>
    <property type="match status" value="1"/>
</dbReference>
<keyword evidence="8 11" id="KW-0520">NAD</keyword>
<accession>A0ABU8C8K0</accession>
<reference evidence="15 16" key="1">
    <citation type="journal article" date="2023" name="Ecotoxicol. Environ. Saf.">
        <title>Mercury remediation potential of mercury-resistant strain Rheinheimera metallidurans sp. nov. isolated from a municipal waste dumping site.</title>
        <authorList>
            <person name="Yadav V."/>
            <person name="Manjhi A."/>
            <person name="Vadakedath N."/>
        </authorList>
    </citation>
    <scope>NUCLEOTIDE SEQUENCE [LARGE SCALE GENOMIC DNA]</scope>
    <source>
        <strain evidence="15 16">E-49</strain>
    </source>
</reference>
<dbReference type="SUPFAM" id="SSF47781">
    <property type="entry name" value="RuvA domain 2-like"/>
    <property type="match status" value="1"/>
</dbReference>
<dbReference type="Gene3D" id="1.10.287.610">
    <property type="entry name" value="Helix hairpin bin"/>
    <property type="match status" value="1"/>
</dbReference>
<dbReference type="Pfam" id="PF03119">
    <property type="entry name" value="DNA_ligase_ZBD"/>
    <property type="match status" value="1"/>
</dbReference>
<keyword evidence="6 11" id="KW-0862">Zinc</keyword>
<dbReference type="SMART" id="SM00278">
    <property type="entry name" value="HhH1"/>
    <property type="match status" value="4"/>
</dbReference>
<evidence type="ECO:0000256" key="12">
    <source>
        <dbReference type="RuleBase" id="RU000618"/>
    </source>
</evidence>
<dbReference type="InterPro" id="IPR041663">
    <property type="entry name" value="DisA/LigA_HHH"/>
</dbReference>
<dbReference type="GO" id="GO:0003911">
    <property type="term" value="F:DNA ligase (NAD+) activity"/>
    <property type="evidence" value="ECO:0007669"/>
    <property type="project" value="UniProtKB-EC"/>
</dbReference>
<feature type="binding site" evidence="11">
    <location>
        <position position="436"/>
    </location>
    <ligand>
        <name>Zn(2+)</name>
        <dbReference type="ChEBI" id="CHEBI:29105"/>
    </ligand>
</feature>
<dbReference type="Gene3D" id="3.30.470.30">
    <property type="entry name" value="DNA ligase/mRNA capping enzyme"/>
    <property type="match status" value="1"/>
</dbReference>
<dbReference type="NCBIfam" id="TIGR00575">
    <property type="entry name" value="dnlj"/>
    <property type="match status" value="1"/>
</dbReference>
<evidence type="ECO:0000256" key="2">
    <source>
        <dbReference type="ARBA" id="ARBA00022598"/>
    </source>
</evidence>
<organism evidence="15 16">
    <name type="scientific">Rheinheimera muenzenbergensis</name>
    <dbReference type="NCBI Taxonomy" id="1193628"/>
    <lineage>
        <taxon>Bacteria</taxon>
        <taxon>Pseudomonadati</taxon>
        <taxon>Pseudomonadota</taxon>
        <taxon>Gammaproteobacteria</taxon>
        <taxon>Chromatiales</taxon>
        <taxon>Chromatiaceae</taxon>
        <taxon>Rheinheimera</taxon>
    </lineage>
</organism>
<dbReference type="InterPro" id="IPR004149">
    <property type="entry name" value="Znf_DNAligase_C4"/>
</dbReference>
<feature type="binding site" evidence="11">
    <location>
        <position position="174"/>
    </location>
    <ligand>
        <name>NAD(+)</name>
        <dbReference type="ChEBI" id="CHEBI:57540"/>
    </ligand>
</feature>
<feature type="active site" description="N6-AMP-lysine intermediate" evidence="11">
    <location>
        <position position="116"/>
    </location>
</feature>
<dbReference type="Pfam" id="PF12826">
    <property type="entry name" value="HHH_2"/>
    <property type="match status" value="1"/>
</dbReference>
<dbReference type="PROSITE" id="PS50172">
    <property type="entry name" value="BRCT"/>
    <property type="match status" value="1"/>
</dbReference>
<dbReference type="PROSITE" id="PS01055">
    <property type="entry name" value="DNA_LIGASE_N1"/>
    <property type="match status" value="1"/>
</dbReference>
<dbReference type="RefSeq" id="WP_335736385.1">
    <property type="nucleotide sequence ID" value="NZ_JALAAR010000009.1"/>
</dbReference>
<dbReference type="SUPFAM" id="SSF52113">
    <property type="entry name" value="BRCT domain"/>
    <property type="match status" value="1"/>
</dbReference>
<keyword evidence="4 11" id="KW-0479">Metal-binding</keyword>
<comment type="caution">
    <text evidence="15">The sequence shown here is derived from an EMBL/GenBank/DDBJ whole genome shotgun (WGS) entry which is preliminary data.</text>
</comment>
<feature type="coiled-coil region" evidence="13">
    <location>
        <begin position="2"/>
        <end position="56"/>
    </location>
</feature>
<dbReference type="InterPro" id="IPR013840">
    <property type="entry name" value="DNAligase_N"/>
</dbReference>
<protein>
    <recommendedName>
        <fullName evidence="11 12">DNA ligase</fullName>
        <ecNumber evidence="11 12">6.5.1.2</ecNumber>
    </recommendedName>
    <alternativeName>
        <fullName evidence="11">Polydeoxyribonucleotide synthase [NAD(+)]</fullName>
    </alternativeName>
</protein>
<comment type="caution">
    <text evidence="11">Lacks conserved residue(s) required for the propagation of feature annotation.</text>
</comment>
<keyword evidence="16" id="KW-1185">Reference proteome</keyword>
<dbReference type="PIRSF" id="PIRSF001604">
    <property type="entry name" value="LigA"/>
    <property type="match status" value="1"/>
</dbReference>
<dbReference type="InterPro" id="IPR004150">
    <property type="entry name" value="NAD_DNA_ligase_OB"/>
</dbReference>
<dbReference type="InterPro" id="IPR010994">
    <property type="entry name" value="RuvA_2-like"/>
</dbReference>
<dbReference type="CDD" id="cd17748">
    <property type="entry name" value="BRCT_DNA_ligase_like"/>
    <property type="match status" value="1"/>
</dbReference>
<evidence type="ECO:0000259" key="14">
    <source>
        <dbReference type="PROSITE" id="PS50172"/>
    </source>
</evidence>
<dbReference type="InterPro" id="IPR036420">
    <property type="entry name" value="BRCT_dom_sf"/>
</dbReference>
<evidence type="ECO:0000256" key="11">
    <source>
        <dbReference type="HAMAP-Rule" id="MF_01588"/>
    </source>
</evidence>
<feature type="binding site" evidence="11">
    <location>
        <begin position="82"/>
        <end position="83"/>
    </location>
    <ligand>
        <name>NAD(+)</name>
        <dbReference type="ChEBI" id="CHEBI:57540"/>
    </ligand>
</feature>
<name>A0ABU8C8K0_9GAMM</name>
<feature type="binding site" evidence="11">
    <location>
        <position position="415"/>
    </location>
    <ligand>
        <name>Zn(2+)</name>
        <dbReference type="ChEBI" id="CHEBI:29105"/>
    </ligand>
</feature>
<evidence type="ECO:0000256" key="6">
    <source>
        <dbReference type="ARBA" id="ARBA00022833"/>
    </source>
</evidence>
<feature type="domain" description="BRCT" evidence="14">
    <location>
        <begin position="595"/>
        <end position="677"/>
    </location>
</feature>
<comment type="function">
    <text evidence="1 11">DNA ligase that catalyzes the formation of phosphodiester linkages between 5'-phosphoryl and 3'-hydroxyl groups in double-stranded DNA using NAD as a coenzyme and as the energy source for the reaction. It is essential for DNA replication and repair of damaged DNA.</text>
</comment>
<evidence type="ECO:0000256" key="1">
    <source>
        <dbReference type="ARBA" id="ARBA00004067"/>
    </source>
</evidence>
<comment type="cofactor">
    <cofactor evidence="11">
        <name>Mg(2+)</name>
        <dbReference type="ChEBI" id="CHEBI:18420"/>
    </cofactor>
    <cofactor evidence="11">
        <name>Mn(2+)</name>
        <dbReference type="ChEBI" id="CHEBI:29035"/>
    </cofactor>
</comment>
<comment type="catalytic activity">
    <reaction evidence="10 11 12">
        <text>NAD(+) + (deoxyribonucleotide)n-3'-hydroxyl + 5'-phospho-(deoxyribonucleotide)m = (deoxyribonucleotide)n+m + AMP + beta-nicotinamide D-nucleotide.</text>
        <dbReference type="EC" id="6.5.1.2"/>
    </reaction>
</comment>
<evidence type="ECO:0000256" key="9">
    <source>
        <dbReference type="ARBA" id="ARBA00023204"/>
    </source>
</evidence>
<dbReference type="InterPro" id="IPR001679">
    <property type="entry name" value="DNA_ligase"/>
</dbReference>
<dbReference type="Gene3D" id="3.40.50.10190">
    <property type="entry name" value="BRCT domain"/>
    <property type="match status" value="1"/>
</dbReference>
<feature type="binding site" evidence="11">
    <location>
        <position position="114"/>
    </location>
    <ligand>
        <name>NAD(+)</name>
        <dbReference type="ChEBI" id="CHEBI:57540"/>
    </ligand>
</feature>
<dbReference type="Proteomes" id="UP001375382">
    <property type="component" value="Unassembled WGS sequence"/>
</dbReference>
<dbReference type="InterPro" id="IPR003583">
    <property type="entry name" value="Hlx-hairpin-Hlx_DNA-bd_motif"/>
</dbReference>
<evidence type="ECO:0000313" key="15">
    <source>
        <dbReference type="EMBL" id="MEH8017976.1"/>
    </source>
</evidence>
<dbReference type="SUPFAM" id="SSF50249">
    <property type="entry name" value="Nucleic acid-binding proteins"/>
    <property type="match status" value="1"/>
</dbReference>
<dbReference type="SMART" id="SM00292">
    <property type="entry name" value="BRCT"/>
    <property type="match status" value="1"/>
</dbReference>
<feature type="binding site" evidence="11">
    <location>
        <position position="137"/>
    </location>
    <ligand>
        <name>NAD(+)</name>
        <dbReference type="ChEBI" id="CHEBI:57540"/>
    </ligand>
</feature>
<comment type="similarity">
    <text evidence="11">Belongs to the NAD-dependent DNA ligase family. LigA subfamily.</text>
</comment>
<dbReference type="HAMAP" id="MF_01588">
    <property type="entry name" value="DNA_ligase_A"/>
    <property type="match status" value="1"/>
</dbReference>
<keyword evidence="2 11" id="KW-0436">Ligase</keyword>
<dbReference type="PANTHER" id="PTHR23389:SF9">
    <property type="entry name" value="DNA LIGASE"/>
    <property type="match status" value="1"/>
</dbReference>
<evidence type="ECO:0000256" key="5">
    <source>
        <dbReference type="ARBA" id="ARBA00022763"/>
    </source>
</evidence>
<dbReference type="NCBIfam" id="NF005932">
    <property type="entry name" value="PRK07956.1"/>
    <property type="match status" value="1"/>
</dbReference>
<dbReference type="Pfam" id="PF14520">
    <property type="entry name" value="HHH_5"/>
    <property type="match status" value="1"/>
</dbReference>
<feature type="binding site" evidence="11">
    <location>
        <position position="412"/>
    </location>
    <ligand>
        <name>Zn(2+)</name>
        <dbReference type="ChEBI" id="CHEBI:29105"/>
    </ligand>
</feature>
<keyword evidence="3 11" id="KW-0235">DNA replication</keyword>
<dbReference type="SUPFAM" id="SSF56091">
    <property type="entry name" value="DNA ligase/mRNA capping enzyme, catalytic domain"/>
    <property type="match status" value="1"/>
</dbReference>
<keyword evidence="11" id="KW-0464">Manganese</keyword>
<dbReference type="Pfam" id="PF00533">
    <property type="entry name" value="BRCT"/>
    <property type="match status" value="1"/>
</dbReference>
<dbReference type="InterPro" id="IPR012340">
    <property type="entry name" value="NA-bd_OB-fold"/>
</dbReference>
<dbReference type="Pfam" id="PF01653">
    <property type="entry name" value="DNA_ligase_aden"/>
    <property type="match status" value="1"/>
</dbReference>
<dbReference type="InterPro" id="IPR001357">
    <property type="entry name" value="BRCT_dom"/>
</dbReference>
<dbReference type="InterPro" id="IPR033136">
    <property type="entry name" value="DNA_ligase_CS"/>
</dbReference>
<dbReference type="PROSITE" id="PS01056">
    <property type="entry name" value="DNA_LIGASE_N2"/>
    <property type="match status" value="1"/>
</dbReference>
<evidence type="ECO:0000256" key="10">
    <source>
        <dbReference type="ARBA" id="ARBA00034005"/>
    </source>
</evidence>
<feature type="binding site" evidence="11">
    <location>
        <begin position="33"/>
        <end position="37"/>
    </location>
    <ligand>
        <name>NAD(+)</name>
        <dbReference type="ChEBI" id="CHEBI:57540"/>
    </ligand>
</feature>
<dbReference type="Gene3D" id="1.10.150.20">
    <property type="entry name" value="5' to 3' exonuclease, C-terminal subdomain"/>
    <property type="match status" value="2"/>
</dbReference>
<dbReference type="InterPro" id="IPR018239">
    <property type="entry name" value="DNA_ligase_AS"/>
</dbReference>
<evidence type="ECO:0000313" key="16">
    <source>
        <dbReference type="Proteomes" id="UP001375382"/>
    </source>
</evidence>
<keyword evidence="13" id="KW-0175">Coiled coil</keyword>
<dbReference type="EC" id="6.5.1.2" evidence="11 12"/>
<sequence length="677" mass="74023">MSQSLLQQVQHLRQQLEQYSYQYYVLDNPTVPDAEYDQLYRQLQQLESEHPELITADSPTQRVGAVPLSKFGQISHSIPMLSLDNAFDDVEFQAFCKRMADRLDTSSEFSFCCEPKLDGLAVSIRYENGLLVQAATRGDGFTGEDITGNVKTIRAVPLKLKGSAIPPVLEVRGEVFMPLAGFASMNEKARAAGEKVFANPRNAAAGSLRQLDPKVSAQRPLMFYAYAVGSVEDPLSLLDGHSHYQRLMQLKDWGLPVCPEIRLVKGATAALDYYQQILQRRADLAYEIDGVVIKVADLAQQQALGFVARAPRWAIAFKFPAQEMLTTLLDVEFQVGRTGAITPVARLEPVVVGGVTVSNATLHNQDEIDRLAVKIGDRVIVRRAGDVIPQLVSVVLEQRPDTVRDIVFPKSCPVCGSQVERVSGEAVARCSGGLYCAAQLKEAIKHFVSRKAMDIEGLGDKLVEQLVEQQLVKTPADIYQLDMAALVGLERMAQKSALKLLAAIEQSKSTTLPRFIYALGIREVGEATALNLANHFASLELLQQAKLEQLLQVADVGTVVAEHLQGFFNEIHNQSVIAALQNAGVHWPQITQQVAAEQPLAGQTLVLTGTLSSMGRDDAKARLQRLGAKVSGSVSAKTHAVIAGDNAGSKLVKANELNVAVWTEQQMLDLFTQYGVM</sequence>
<evidence type="ECO:0000256" key="3">
    <source>
        <dbReference type="ARBA" id="ARBA00022705"/>
    </source>
</evidence>